<evidence type="ECO:0000256" key="8">
    <source>
        <dbReference type="ARBA" id="ARBA00023014"/>
    </source>
</evidence>
<dbReference type="InterPro" id="IPR001989">
    <property type="entry name" value="Radical_activat_CS"/>
</dbReference>
<evidence type="ECO:0000256" key="6">
    <source>
        <dbReference type="ARBA" id="ARBA00023002"/>
    </source>
</evidence>
<comment type="caution">
    <text evidence="11">The sequence shown here is derived from an EMBL/GenBank/DDBJ whole genome shotgun (WGS) entry which is preliminary data.</text>
</comment>
<dbReference type="EC" id="1.97.1.4" evidence="9"/>
<evidence type="ECO:0000256" key="5">
    <source>
        <dbReference type="ARBA" id="ARBA00022723"/>
    </source>
</evidence>
<dbReference type="GO" id="GO:0051539">
    <property type="term" value="F:4 iron, 4 sulfur cluster binding"/>
    <property type="evidence" value="ECO:0007669"/>
    <property type="project" value="UniProtKB-UniRule"/>
</dbReference>
<evidence type="ECO:0000259" key="10">
    <source>
        <dbReference type="PROSITE" id="PS51918"/>
    </source>
</evidence>
<dbReference type="OrthoDB" id="9782387at2"/>
<protein>
    <recommendedName>
        <fullName evidence="9">Pyruvate formate-lyase-activating enzyme</fullName>
        <ecNumber evidence="9">1.97.1.4</ecNumber>
    </recommendedName>
</protein>
<evidence type="ECO:0000256" key="9">
    <source>
        <dbReference type="RuleBase" id="RU362053"/>
    </source>
</evidence>
<sequence length="242" mass="27400">MLRIHSFESMGTFDGPGLRLVVFLQGCNFQCLYCANPDTIPIGKGGKLIEEAEVLRRAISERPFFGKRGGITFSGGEPTVQAQALIPLCRQLKEEGIHICLDTQGSIRNAYVDELLSIVDMVLLDCKHILPEGHRLLTTQSNANTFATAEQLRQMGKPVRMRYVLVPGYSDQPEALHALGERFGSYENIERLELLPYHTYGKHKYETLGREYPLEHVHEPTPEEVDAAREILEQYFPVVWTQ</sequence>
<comment type="cofactor">
    <cofactor evidence="9">
        <name>[4Fe-4S] cluster</name>
        <dbReference type="ChEBI" id="CHEBI:49883"/>
    </cofactor>
    <text evidence="9">Binds 1 [4Fe-4S] cluster. The cluster is coordinated with 3 cysteines and an exchangeable S-adenosyl-L-methionine.</text>
</comment>
<dbReference type="SFLD" id="SFLDS00029">
    <property type="entry name" value="Radical_SAM"/>
    <property type="match status" value="1"/>
</dbReference>
<dbReference type="Pfam" id="PF04055">
    <property type="entry name" value="Radical_SAM"/>
    <property type="match status" value="1"/>
</dbReference>
<dbReference type="Gene3D" id="3.20.20.70">
    <property type="entry name" value="Aldolase class I"/>
    <property type="match status" value="1"/>
</dbReference>
<evidence type="ECO:0000256" key="3">
    <source>
        <dbReference type="ARBA" id="ARBA00022485"/>
    </source>
</evidence>
<dbReference type="PROSITE" id="PS01087">
    <property type="entry name" value="RADICAL_ACTIVATING"/>
    <property type="match status" value="1"/>
</dbReference>
<proteinExistence type="inferred from homology"/>
<keyword evidence="4 9" id="KW-0949">S-adenosyl-L-methionine</keyword>
<comment type="function">
    <text evidence="1">Activation of pyruvate formate-lyase 1 under anaerobic conditions by generation of an organic free radical, using S-adenosylmethionine and reduced flavodoxin as cosubstrates to produce 5'-deoxy-adenosine.</text>
</comment>
<gene>
    <name evidence="11" type="ORF">HMPREF3185_01706</name>
</gene>
<organism evidence="11 12">
    <name type="scientific">Porphyromonas somerae</name>
    <dbReference type="NCBI Taxonomy" id="322095"/>
    <lineage>
        <taxon>Bacteria</taxon>
        <taxon>Pseudomonadati</taxon>
        <taxon>Bacteroidota</taxon>
        <taxon>Bacteroidia</taxon>
        <taxon>Bacteroidales</taxon>
        <taxon>Porphyromonadaceae</taxon>
        <taxon>Porphyromonas</taxon>
    </lineage>
</organism>
<keyword evidence="11" id="KW-0670">Pyruvate</keyword>
<evidence type="ECO:0000256" key="1">
    <source>
        <dbReference type="ARBA" id="ARBA00002918"/>
    </source>
</evidence>
<evidence type="ECO:0000256" key="4">
    <source>
        <dbReference type="ARBA" id="ARBA00022691"/>
    </source>
</evidence>
<keyword evidence="5 9" id="KW-0479">Metal-binding</keyword>
<dbReference type="GO" id="GO:0005737">
    <property type="term" value="C:cytoplasm"/>
    <property type="evidence" value="ECO:0007669"/>
    <property type="project" value="UniProtKB-SubCell"/>
</dbReference>
<dbReference type="InterPro" id="IPR058240">
    <property type="entry name" value="rSAM_sf"/>
</dbReference>
<dbReference type="CDD" id="cd01335">
    <property type="entry name" value="Radical_SAM"/>
    <property type="match status" value="1"/>
</dbReference>
<dbReference type="InterPro" id="IPR034457">
    <property type="entry name" value="Organic_radical-activating"/>
</dbReference>
<keyword evidence="7 9" id="KW-0408">Iron</keyword>
<dbReference type="RefSeq" id="WP_060935818.1">
    <property type="nucleotide sequence ID" value="NZ_KQ960462.1"/>
</dbReference>
<accession>A0A134B3C8</accession>
<dbReference type="GO" id="GO:0046872">
    <property type="term" value="F:metal ion binding"/>
    <property type="evidence" value="ECO:0007669"/>
    <property type="project" value="UniProtKB-UniRule"/>
</dbReference>
<evidence type="ECO:0000313" key="11">
    <source>
        <dbReference type="EMBL" id="KXB74453.1"/>
    </source>
</evidence>
<name>A0A134B3C8_9PORP</name>
<dbReference type="PATRIC" id="fig|322095.3.peg.1681"/>
<comment type="subcellular location">
    <subcellularLocation>
        <location evidence="9">Cytoplasm</location>
    </subcellularLocation>
</comment>
<comment type="catalytic activity">
    <reaction evidence="9">
        <text>glycyl-[formate C-acetyltransferase] + reduced [flavodoxin] + S-adenosyl-L-methionine = glycin-2-yl radical-[formate C-acetyltransferase] + semiquinone [flavodoxin] + 5'-deoxyadenosine + L-methionine + H(+)</text>
        <dbReference type="Rhea" id="RHEA:19225"/>
        <dbReference type="Rhea" id="RHEA-COMP:10622"/>
        <dbReference type="Rhea" id="RHEA-COMP:12190"/>
        <dbReference type="Rhea" id="RHEA-COMP:12191"/>
        <dbReference type="Rhea" id="RHEA-COMP:14480"/>
        <dbReference type="ChEBI" id="CHEBI:15378"/>
        <dbReference type="ChEBI" id="CHEBI:17319"/>
        <dbReference type="ChEBI" id="CHEBI:29947"/>
        <dbReference type="ChEBI" id="CHEBI:32722"/>
        <dbReference type="ChEBI" id="CHEBI:57618"/>
        <dbReference type="ChEBI" id="CHEBI:57844"/>
        <dbReference type="ChEBI" id="CHEBI:59789"/>
        <dbReference type="ChEBI" id="CHEBI:140311"/>
        <dbReference type="EC" id="1.97.1.4"/>
    </reaction>
</comment>
<keyword evidence="6 9" id="KW-0560">Oxidoreductase</keyword>
<comment type="similarity">
    <text evidence="2 9">Belongs to the organic radical-activating enzymes family.</text>
</comment>
<dbReference type="GO" id="GO:0043365">
    <property type="term" value="F:[formate-C-acetyltransferase]-activating enzyme activity"/>
    <property type="evidence" value="ECO:0007669"/>
    <property type="project" value="UniProtKB-UniRule"/>
</dbReference>
<dbReference type="EMBL" id="LSDK01000122">
    <property type="protein sequence ID" value="KXB74453.1"/>
    <property type="molecule type" value="Genomic_DNA"/>
</dbReference>
<dbReference type="PANTHER" id="PTHR30352">
    <property type="entry name" value="PYRUVATE FORMATE-LYASE-ACTIVATING ENZYME"/>
    <property type="match status" value="1"/>
</dbReference>
<dbReference type="STRING" id="322095.HMPREF3185_01706"/>
<dbReference type="AlphaFoldDB" id="A0A134B3C8"/>
<dbReference type="Proteomes" id="UP000070224">
    <property type="component" value="Unassembled WGS sequence"/>
</dbReference>
<keyword evidence="11" id="KW-0456">Lyase</keyword>
<dbReference type="NCBIfam" id="TIGR02493">
    <property type="entry name" value="PFLA"/>
    <property type="match status" value="1"/>
</dbReference>
<feature type="domain" description="Radical SAM core" evidence="10">
    <location>
        <begin position="13"/>
        <end position="234"/>
    </location>
</feature>
<evidence type="ECO:0000313" key="12">
    <source>
        <dbReference type="Proteomes" id="UP000070224"/>
    </source>
</evidence>
<dbReference type="GO" id="GO:0016829">
    <property type="term" value="F:lyase activity"/>
    <property type="evidence" value="ECO:0007669"/>
    <property type="project" value="UniProtKB-KW"/>
</dbReference>
<dbReference type="InterPro" id="IPR007197">
    <property type="entry name" value="rSAM"/>
</dbReference>
<dbReference type="SUPFAM" id="SSF102114">
    <property type="entry name" value="Radical SAM enzymes"/>
    <property type="match status" value="1"/>
</dbReference>
<dbReference type="PANTHER" id="PTHR30352:SF5">
    <property type="entry name" value="PYRUVATE FORMATE-LYASE 1-ACTIVATING ENZYME"/>
    <property type="match status" value="1"/>
</dbReference>
<dbReference type="InterPro" id="IPR013785">
    <property type="entry name" value="Aldolase_TIM"/>
</dbReference>
<dbReference type="SFLD" id="SFLDG01066">
    <property type="entry name" value="organic_radical-activating_enz"/>
    <property type="match status" value="1"/>
</dbReference>
<keyword evidence="12" id="KW-1185">Reference proteome</keyword>
<reference evidence="12" key="1">
    <citation type="submission" date="2016-01" db="EMBL/GenBank/DDBJ databases">
        <authorList>
            <person name="Mitreva M."/>
            <person name="Pepin K.H."/>
            <person name="Mihindukulasuriya K.A."/>
            <person name="Fulton R."/>
            <person name="Fronick C."/>
            <person name="O'Laughlin M."/>
            <person name="Miner T."/>
            <person name="Herter B."/>
            <person name="Rosa B.A."/>
            <person name="Cordes M."/>
            <person name="Tomlinson C."/>
            <person name="Wollam A."/>
            <person name="Palsikar V.B."/>
            <person name="Mardis E.R."/>
            <person name="Wilson R.K."/>
        </authorList>
    </citation>
    <scope>NUCLEOTIDE SEQUENCE [LARGE SCALE GENOMIC DNA]</scope>
    <source>
        <strain evidence="12">KA00683</strain>
    </source>
</reference>
<evidence type="ECO:0000256" key="2">
    <source>
        <dbReference type="ARBA" id="ARBA00009777"/>
    </source>
</evidence>
<dbReference type="InterPro" id="IPR012838">
    <property type="entry name" value="PFL1_activating"/>
</dbReference>
<comment type="function">
    <text evidence="9">Activation of pyruvate formate-lyase under anaerobic conditions by generation of an organic free radical, using S-adenosylmethionine and reduced flavodoxin as cosubstrates to produce 5'-deoxy-adenosine.</text>
</comment>
<keyword evidence="9" id="KW-0963">Cytoplasm</keyword>
<keyword evidence="3 9" id="KW-0004">4Fe-4S</keyword>
<dbReference type="PROSITE" id="PS51918">
    <property type="entry name" value="RADICAL_SAM"/>
    <property type="match status" value="1"/>
</dbReference>
<evidence type="ECO:0000256" key="7">
    <source>
        <dbReference type="ARBA" id="ARBA00023004"/>
    </source>
</evidence>
<keyword evidence="8 9" id="KW-0411">Iron-sulfur</keyword>